<evidence type="ECO:0000256" key="1">
    <source>
        <dbReference type="ARBA" id="ARBA00004651"/>
    </source>
</evidence>
<comment type="caution">
    <text evidence="7">The sequence shown here is derived from an EMBL/GenBank/DDBJ whole genome shotgun (WGS) entry which is preliminary data.</text>
</comment>
<sequence>MRGVLSRLSWGLADQAVTSMVSFVVGIVVARSLGALEFGAFSLAWVTYGVVVNISRGLATDPLAVRFSGVPRALWRPAVASASGMAIAVGLGTGAICVAAGLALGGKPGAAFVALGVVLPALTLQDSWRFAFFTSGQGGKAFISDITWAIALVPLLYLASQRASVTMFVLAWGAAGAFAAVVSGLQAGILPRLFRARQWFTQHRDLSLRYLAENLTISCAYQLRMYGLGAFAGIAAVGTVRGAEILLGPFFIVLSGVGLVAVPEAARVLRRSVKKLRTFCLMLGGAQAAAALIWGLALIIFLPHDWGHKLLGEVWSSAQALLLPATLSVMNASFYTGAAAGLRALGVARRSLRAQLWASAAYLVGGVTGGALGGAEGSAWGSACATLVGAIVWWVYLRAGIRERLQAEAQAEALPDVAEVGTDREEMPEMRST</sequence>
<organism evidence="7 8">
    <name type="scientific">Kribbella orskensis</name>
    <dbReference type="NCBI Taxonomy" id="2512216"/>
    <lineage>
        <taxon>Bacteria</taxon>
        <taxon>Bacillati</taxon>
        <taxon>Actinomycetota</taxon>
        <taxon>Actinomycetes</taxon>
        <taxon>Propionibacteriales</taxon>
        <taxon>Kribbellaceae</taxon>
        <taxon>Kribbella</taxon>
    </lineage>
</organism>
<dbReference type="RefSeq" id="WP_199239684.1">
    <property type="nucleotide sequence ID" value="NZ_SLWM01000002.1"/>
</dbReference>
<feature type="transmembrane region" description="Helical" evidence="6">
    <location>
        <begin position="379"/>
        <end position="397"/>
    </location>
</feature>
<dbReference type="CDD" id="cd13126">
    <property type="entry name" value="MATE_like_11"/>
    <property type="match status" value="1"/>
</dbReference>
<feature type="transmembrane region" description="Helical" evidence="6">
    <location>
        <begin position="321"/>
        <end position="342"/>
    </location>
</feature>
<feature type="transmembrane region" description="Helical" evidence="6">
    <location>
        <begin position="278"/>
        <end position="301"/>
    </location>
</feature>
<comment type="subcellular location">
    <subcellularLocation>
        <location evidence="1">Cell membrane</location>
        <topology evidence="1">Multi-pass membrane protein</topology>
    </subcellularLocation>
</comment>
<evidence type="ECO:0000256" key="2">
    <source>
        <dbReference type="ARBA" id="ARBA00022475"/>
    </source>
</evidence>
<evidence type="ECO:0000256" key="5">
    <source>
        <dbReference type="ARBA" id="ARBA00023136"/>
    </source>
</evidence>
<dbReference type="Proteomes" id="UP000295818">
    <property type="component" value="Unassembled WGS sequence"/>
</dbReference>
<protein>
    <submittedName>
        <fullName evidence="7">O-antigen/teichoic acid export membrane protein</fullName>
    </submittedName>
</protein>
<proteinExistence type="predicted"/>
<reference evidence="7 8" key="1">
    <citation type="journal article" date="2015" name="Stand. Genomic Sci.">
        <title>Genomic Encyclopedia of Bacterial and Archaeal Type Strains, Phase III: the genomes of soil and plant-associated and newly described type strains.</title>
        <authorList>
            <person name="Whitman W.B."/>
            <person name="Woyke T."/>
            <person name="Klenk H.P."/>
            <person name="Zhou Y."/>
            <person name="Lilburn T.G."/>
            <person name="Beck B.J."/>
            <person name="De Vos P."/>
            <person name="Vandamme P."/>
            <person name="Eisen J.A."/>
            <person name="Garrity G."/>
            <person name="Hugenholtz P."/>
            <person name="Kyrpides N.C."/>
        </authorList>
    </citation>
    <scope>NUCLEOTIDE SEQUENCE [LARGE SCALE GENOMIC DNA]</scope>
    <source>
        <strain evidence="7 8">VKM Ac-2538</strain>
    </source>
</reference>
<dbReference type="InterPro" id="IPR050833">
    <property type="entry name" value="Poly_Biosynth_Transport"/>
</dbReference>
<keyword evidence="2" id="KW-1003">Cell membrane</keyword>
<evidence type="ECO:0000313" key="8">
    <source>
        <dbReference type="Proteomes" id="UP000295818"/>
    </source>
</evidence>
<keyword evidence="5 6" id="KW-0472">Membrane</keyword>
<gene>
    <name evidence="7" type="ORF">EV644_102566</name>
</gene>
<dbReference type="PANTHER" id="PTHR30250">
    <property type="entry name" value="PST FAMILY PREDICTED COLANIC ACID TRANSPORTER"/>
    <property type="match status" value="1"/>
</dbReference>
<dbReference type="PANTHER" id="PTHR30250:SF26">
    <property type="entry name" value="PSMA PROTEIN"/>
    <property type="match status" value="1"/>
</dbReference>
<feature type="transmembrane region" description="Helical" evidence="6">
    <location>
        <begin position="12"/>
        <end position="33"/>
    </location>
</feature>
<feature type="transmembrane region" description="Helical" evidence="6">
    <location>
        <begin position="165"/>
        <end position="194"/>
    </location>
</feature>
<feature type="transmembrane region" description="Helical" evidence="6">
    <location>
        <begin position="79"/>
        <end position="104"/>
    </location>
</feature>
<keyword evidence="4 6" id="KW-1133">Transmembrane helix</keyword>
<keyword evidence="3 6" id="KW-0812">Transmembrane</keyword>
<feature type="transmembrane region" description="Helical" evidence="6">
    <location>
        <begin position="142"/>
        <end position="159"/>
    </location>
</feature>
<evidence type="ECO:0000256" key="3">
    <source>
        <dbReference type="ARBA" id="ARBA00022692"/>
    </source>
</evidence>
<feature type="transmembrane region" description="Helical" evidence="6">
    <location>
        <begin position="110"/>
        <end position="130"/>
    </location>
</feature>
<feature type="transmembrane region" description="Helical" evidence="6">
    <location>
        <begin position="245"/>
        <end position="266"/>
    </location>
</feature>
<feature type="transmembrane region" description="Helical" evidence="6">
    <location>
        <begin position="39"/>
        <end position="59"/>
    </location>
</feature>
<evidence type="ECO:0000313" key="7">
    <source>
        <dbReference type="EMBL" id="TCO29845.1"/>
    </source>
</evidence>
<name>A0ABY2BSI4_9ACTN</name>
<keyword evidence="8" id="KW-1185">Reference proteome</keyword>
<feature type="transmembrane region" description="Helical" evidence="6">
    <location>
        <begin position="354"/>
        <end position="373"/>
    </location>
</feature>
<dbReference type="EMBL" id="SLWM01000002">
    <property type="protein sequence ID" value="TCO29845.1"/>
    <property type="molecule type" value="Genomic_DNA"/>
</dbReference>
<evidence type="ECO:0000256" key="6">
    <source>
        <dbReference type="SAM" id="Phobius"/>
    </source>
</evidence>
<evidence type="ECO:0000256" key="4">
    <source>
        <dbReference type="ARBA" id="ARBA00022989"/>
    </source>
</evidence>
<accession>A0ABY2BSI4</accession>